<feature type="non-terminal residue" evidence="3">
    <location>
        <position position="556"/>
    </location>
</feature>
<feature type="compositionally biased region" description="Low complexity" evidence="1">
    <location>
        <begin position="498"/>
        <end position="519"/>
    </location>
</feature>
<dbReference type="Proteomes" id="UP000236928">
    <property type="component" value="Unassembled WGS sequence"/>
</dbReference>
<dbReference type="AlphaFoldDB" id="A0A2P4Z556"/>
<feature type="region of interest" description="Disordered" evidence="1">
    <location>
        <begin position="477"/>
        <end position="556"/>
    </location>
</feature>
<reference evidence="3 4" key="1">
    <citation type="submission" date="2014-04" db="EMBL/GenBank/DDBJ databases">
        <title>Comparative Genomics of Cryptosporidium Species.</title>
        <authorList>
            <person name="Silva J.C."/>
            <person name="Su Q."/>
            <person name="Chalmers R."/>
            <person name="Chibucos M.C."/>
            <person name="Elwin K."/>
            <person name="Godinez A."/>
            <person name="Guo F."/>
            <person name="Huynh K."/>
            <person name="Orvis J."/>
            <person name="Ott S."/>
            <person name="Sadzewicz L."/>
            <person name="Sengamalay N."/>
            <person name="Shetty A."/>
            <person name="Sun M."/>
            <person name="Tallon L."/>
            <person name="Xiao L."/>
            <person name="Zhang H."/>
            <person name="Fraser C.M."/>
            <person name="Zhu G."/>
            <person name="Kissinger J."/>
            <person name="Widmer G."/>
        </authorList>
    </citation>
    <scope>NUCLEOTIDE SEQUENCE [LARGE SCALE GENOMIC DNA]</scope>
    <source>
        <strain evidence="3 4">UKMEL1</strain>
    </source>
</reference>
<dbReference type="VEuPathDB" id="CryptoDB:CmeUKMEL1_16290"/>
<keyword evidence="2" id="KW-0812">Transmembrane</keyword>
<name>A0A2P4Z556_9CRYT</name>
<protein>
    <submittedName>
        <fullName evidence="3">Putative integral membrane protein</fullName>
    </submittedName>
</protein>
<dbReference type="OrthoDB" id="10495515at2759"/>
<sequence length="556" mass="61690">MLINFSIFFILLFGPYLLNDLSIGGLLLLHQNLNSGVFFNSQNCALIKLKASSNDQDLALSSSELGDGATGSPKSGDGEELQSVSEGSLENIFLYSGNVVNFDKSLQSGPCKFFPDLSRHQTEPCLSNPSKLHPTHISSCGEKVITCYECESKIFPQSLQEWTNQFEHEACKHSSMKLHVTRTCGNGQKIIFCSGCQRESDRSLKKPYKMSTDFSNSLFFFEDDLSGTDDCPCNPGNSHPYYFDFRGIKHVSCFECENSLSGVSIEEFNERKNIEPCHRSEKGFHLVERGPKNNKFIYCTSCSNFYNFRKTSSTPKCIFFKDQSNFELESCPCKRGLVHKVHYANDGFKYVSCFECIAGPKGMPYKKYAERRKFERCPSKPGNKHLVENGGDGFKLIYCTLCYENCNSKASSQCEKLEEFTSSDFRRESLQKPRDKEQQSSISGSIRCPIGVCNEASGPSTKFCLFCRQKPTTRKSLVSAKSSSFNAEDDSSLRRSRFASSSSQMLTSASPSPSSIPSSPLSPSPPPLPKSSPPPLSPSPPPLPKSSPPPLSPSPP</sequence>
<evidence type="ECO:0000313" key="4">
    <source>
        <dbReference type="Proteomes" id="UP000236928"/>
    </source>
</evidence>
<dbReference type="EMBL" id="JIBK01000049">
    <property type="protein sequence ID" value="POM85215.1"/>
    <property type="molecule type" value="Genomic_DNA"/>
</dbReference>
<proteinExistence type="predicted"/>
<accession>A0A2P4Z556</accession>
<keyword evidence="2" id="KW-1133">Transmembrane helix</keyword>
<feature type="compositionally biased region" description="Polar residues" evidence="1">
    <location>
        <begin position="477"/>
        <end position="486"/>
    </location>
</feature>
<feature type="region of interest" description="Disordered" evidence="1">
    <location>
        <begin position="62"/>
        <end position="81"/>
    </location>
</feature>
<feature type="compositionally biased region" description="Pro residues" evidence="1">
    <location>
        <begin position="520"/>
        <end position="556"/>
    </location>
</feature>
<feature type="transmembrane region" description="Helical" evidence="2">
    <location>
        <begin position="7"/>
        <end position="29"/>
    </location>
</feature>
<keyword evidence="2" id="KW-0472">Membrane</keyword>
<gene>
    <name evidence="3" type="ORF">CmeUKMEL1_16290</name>
</gene>
<organism evidence="3 4">
    <name type="scientific">Cryptosporidium meleagridis</name>
    <dbReference type="NCBI Taxonomy" id="93969"/>
    <lineage>
        <taxon>Eukaryota</taxon>
        <taxon>Sar</taxon>
        <taxon>Alveolata</taxon>
        <taxon>Apicomplexa</taxon>
        <taxon>Conoidasida</taxon>
        <taxon>Coccidia</taxon>
        <taxon>Eucoccidiorida</taxon>
        <taxon>Eimeriorina</taxon>
        <taxon>Cryptosporidiidae</taxon>
        <taxon>Cryptosporidium</taxon>
    </lineage>
</organism>
<evidence type="ECO:0000256" key="1">
    <source>
        <dbReference type="SAM" id="MobiDB-lite"/>
    </source>
</evidence>
<evidence type="ECO:0000313" key="3">
    <source>
        <dbReference type="EMBL" id="POM85215.1"/>
    </source>
</evidence>
<evidence type="ECO:0000256" key="2">
    <source>
        <dbReference type="SAM" id="Phobius"/>
    </source>
</evidence>
<comment type="caution">
    <text evidence="3">The sequence shown here is derived from an EMBL/GenBank/DDBJ whole genome shotgun (WGS) entry which is preliminary data.</text>
</comment>
<keyword evidence="4" id="KW-1185">Reference proteome</keyword>